<dbReference type="InterPro" id="IPR036689">
    <property type="entry name" value="ESAT-6-like_sf"/>
</dbReference>
<gene>
    <name evidence="1" type="ORF">AQI94_26425</name>
</gene>
<comment type="caution">
    <text evidence="1">The sequence shown here is derived from an EMBL/GenBank/DDBJ whole genome shotgun (WGS) entry which is preliminary data.</text>
</comment>
<dbReference type="EMBL" id="LMWM01000029">
    <property type="protein sequence ID" value="KUM85403.1"/>
    <property type="molecule type" value="Genomic_DNA"/>
</dbReference>
<accession>A0A117PQ05</accession>
<evidence type="ECO:0000313" key="2">
    <source>
        <dbReference type="Proteomes" id="UP000053039"/>
    </source>
</evidence>
<proteinExistence type="predicted"/>
<evidence type="ECO:0000313" key="1">
    <source>
        <dbReference type="EMBL" id="KUM85403.1"/>
    </source>
</evidence>
<sequence length="109" mass="12029">MGEQFTTDLQQLDTFIRALEGCVQELNEARTALAHVRADQIGTQRLDESCDGFQERWKYGAEQTKKMIDAVSEGVKTNKRAYEEVEEALDKAFKDIGKASTGGGNGGAR</sequence>
<protein>
    <submittedName>
        <fullName evidence="1">Uncharacterized protein</fullName>
    </submittedName>
</protein>
<dbReference type="AlphaFoldDB" id="A0A117PQ05"/>
<dbReference type="SUPFAM" id="SSF140453">
    <property type="entry name" value="EsxAB dimer-like"/>
    <property type="match status" value="1"/>
</dbReference>
<dbReference type="Gene3D" id="1.10.287.1060">
    <property type="entry name" value="ESAT-6-like"/>
    <property type="match status" value="1"/>
</dbReference>
<organism evidence="1 2">
    <name type="scientific">Streptomyces pseudovenezuelae</name>
    <dbReference type="NCBI Taxonomy" id="67350"/>
    <lineage>
        <taxon>Bacteria</taxon>
        <taxon>Bacillati</taxon>
        <taxon>Actinomycetota</taxon>
        <taxon>Actinomycetes</taxon>
        <taxon>Kitasatosporales</taxon>
        <taxon>Streptomycetaceae</taxon>
        <taxon>Streptomyces</taxon>
        <taxon>Streptomyces aurantiacus group</taxon>
    </lineage>
</organism>
<dbReference type="OrthoDB" id="4551929at2"/>
<dbReference type="RefSeq" id="WP_031040842.1">
    <property type="nucleotide sequence ID" value="NZ_JBEYZI010000020.1"/>
</dbReference>
<dbReference type="Proteomes" id="UP000053039">
    <property type="component" value="Unassembled WGS sequence"/>
</dbReference>
<name>A0A117PQ05_9ACTN</name>
<reference evidence="1 2" key="1">
    <citation type="submission" date="2015-10" db="EMBL/GenBank/DDBJ databases">
        <title>Draft genome sequence of Streptomyces pseudovenezuelae DSM 40212, type strain for the species Streptomyces pseudovenezuelae.</title>
        <authorList>
            <person name="Ruckert C."/>
            <person name="Winkler A."/>
            <person name="Kalinowski J."/>
            <person name="Kampfer P."/>
            <person name="Glaeser S."/>
        </authorList>
    </citation>
    <scope>NUCLEOTIDE SEQUENCE [LARGE SCALE GENOMIC DNA]</scope>
    <source>
        <strain evidence="1 2">DSM 40212</strain>
    </source>
</reference>